<accession>A0A1D8GG13</accession>
<evidence type="ECO:0000259" key="4">
    <source>
        <dbReference type="PROSITE" id="PS50949"/>
    </source>
</evidence>
<keyword evidence="6" id="KW-1185">Reference proteome</keyword>
<dbReference type="InterPro" id="IPR028978">
    <property type="entry name" value="Chorismate_lyase_/UTRA_dom_sf"/>
</dbReference>
<keyword evidence="2" id="KW-0238">DNA-binding</keyword>
<evidence type="ECO:0000313" key="6">
    <source>
        <dbReference type="Proteomes" id="UP000095743"/>
    </source>
</evidence>
<evidence type="ECO:0000256" key="2">
    <source>
        <dbReference type="ARBA" id="ARBA00023125"/>
    </source>
</evidence>
<dbReference type="PANTHER" id="PTHR44846">
    <property type="entry name" value="MANNOSYL-D-GLYCERATE TRANSPORT/METABOLISM SYSTEM REPRESSOR MNGR-RELATED"/>
    <property type="match status" value="1"/>
</dbReference>
<dbReference type="EMBL" id="CP017269">
    <property type="protein sequence ID" value="AOT69842.1"/>
    <property type="molecule type" value="Genomic_DNA"/>
</dbReference>
<dbReference type="PROSITE" id="PS50949">
    <property type="entry name" value="HTH_GNTR"/>
    <property type="match status" value="1"/>
</dbReference>
<keyword evidence="3" id="KW-0804">Transcription</keyword>
<dbReference type="GO" id="GO:0045892">
    <property type="term" value="P:negative regulation of DNA-templated transcription"/>
    <property type="evidence" value="ECO:0007669"/>
    <property type="project" value="TreeGrafter"/>
</dbReference>
<dbReference type="SUPFAM" id="SSF64288">
    <property type="entry name" value="Chorismate lyase-like"/>
    <property type="match status" value="1"/>
</dbReference>
<dbReference type="SMART" id="SM00866">
    <property type="entry name" value="UTRA"/>
    <property type="match status" value="1"/>
</dbReference>
<dbReference type="GO" id="GO:0003700">
    <property type="term" value="F:DNA-binding transcription factor activity"/>
    <property type="evidence" value="ECO:0007669"/>
    <property type="project" value="InterPro"/>
</dbReference>
<dbReference type="RefSeq" id="WP_069975951.1">
    <property type="nucleotide sequence ID" value="NZ_CP017269.1"/>
</dbReference>
<dbReference type="CDD" id="cd07377">
    <property type="entry name" value="WHTH_GntR"/>
    <property type="match status" value="1"/>
</dbReference>
<dbReference type="STRING" id="1424294.Gferi_09780"/>
<dbReference type="InterPro" id="IPR011663">
    <property type="entry name" value="UTRA"/>
</dbReference>
<organism evidence="5 6">
    <name type="scientific">Geosporobacter ferrireducens</name>
    <dbReference type="NCBI Taxonomy" id="1424294"/>
    <lineage>
        <taxon>Bacteria</taxon>
        <taxon>Bacillati</taxon>
        <taxon>Bacillota</taxon>
        <taxon>Clostridia</taxon>
        <taxon>Peptostreptococcales</taxon>
        <taxon>Thermotaleaceae</taxon>
        <taxon>Geosporobacter</taxon>
    </lineage>
</organism>
<dbReference type="PANTHER" id="PTHR44846:SF1">
    <property type="entry name" value="MANNOSYL-D-GLYCERATE TRANSPORT_METABOLISM SYSTEM REPRESSOR MNGR-RELATED"/>
    <property type="match status" value="1"/>
</dbReference>
<proteinExistence type="predicted"/>
<feature type="domain" description="HTH gntR-type" evidence="4">
    <location>
        <begin position="8"/>
        <end position="76"/>
    </location>
</feature>
<evidence type="ECO:0000256" key="1">
    <source>
        <dbReference type="ARBA" id="ARBA00023015"/>
    </source>
</evidence>
<gene>
    <name evidence="5" type="ORF">Gferi_09780</name>
</gene>
<dbReference type="KEGG" id="gfe:Gferi_09780"/>
<dbReference type="InterPro" id="IPR036388">
    <property type="entry name" value="WH-like_DNA-bd_sf"/>
</dbReference>
<dbReference type="Pfam" id="PF07702">
    <property type="entry name" value="UTRA"/>
    <property type="match status" value="1"/>
</dbReference>
<name>A0A1D8GG13_9FIRM</name>
<dbReference type="SUPFAM" id="SSF46785">
    <property type="entry name" value="Winged helix' DNA-binding domain"/>
    <property type="match status" value="1"/>
</dbReference>
<sequence>MLDRNDVIPLYKQLQETLKKQIQSGERKPREKIPSEINLAKEFDVSIITARKAVNLLAEEGFVEKKQGKGTFVAAQKYTRNLSDVISFSEVCRLNGTVAGSQLLESKFIEADKKALDRLERPEGEMVLYIERLRFVDNEPIVIEKNIFSIAYSFLINEDLDNNSMFDILKRRSGTEVARSSRTIEICRATQQEAQLLKITKGSPLLLIKSIAYSTENKPVFIGTQIINGERYQFTM</sequence>
<evidence type="ECO:0000313" key="5">
    <source>
        <dbReference type="EMBL" id="AOT69842.1"/>
    </source>
</evidence>
<dbReference type="Proteomes" id="UP000095743">
    <property type="component" value="Chromosome"/>
</dbReference>
<dbReference type="FunFam" id="1.10.10.10:FF:000079">
    <property type="entry name" value="GntR family transcriptional regulator"/>
    <property type="match status" value="1"/>
</dbReference>
<dbReference type="AlphaFoldDB" id="A0A1D8GG13"/>
<dbReference type="OrthoDB" id="46236at2"/>
<protein>
    <submittedName>
        <fullName evidence="5">GntR family transcriptional regulator</fullName>
    </submittedName>
</protein>
<evidence type="ECO:0000256" key="3">
    <source>
        <dbReference type="ARBA" id="ARBA00023163"/>
    </source>
</evidence>
<dbReference type="Gene3D" id="3.40.1410.10">
    <property type="entry name" value="Chorismate lyase-like"/>
    <property type="match status" value="1"/>
</dbReference>
<dbReference type="SMART" id="SM00345">
    <property type="entry name" value="HTH_GNTR"/>
    <property type="match status" value="1"/>
</dbReference>
<dbReference type="Gene3D" id="1.10.10.10">
    <property type="entry name" value="Winged helix-like DNA-binding domain superfamily/Winged helix DNA-binding domain"/>
    <property type="match status" value="1"/>
</dbReference>
<dbReference type="GO" id="GO:0003677">
    <property type="term" value="F:DNA binding"/>
    <property type="evidence" value="ECO:0007669"/>
    <property type="project" value="UniProtKB-KW"/>
</dbReference>
<dbReference type="Pfam" id="PF00392">
    <property type="entry name" value="GntR"/>
    <property type="match status" value="1"/>
</dbReference>
<dbReference type="InterPro" id="IPR036390">
    <property type="entry name" value="WH_DNA-bd_sf"/>
</dbReference>
<dbReference type="InterPro" id="IPR000524">
    <property type="entry name" value="Tscrpt_reg_HTH_GntR"/>
</dbReference>
<keyword evidence="1" id="KW-0805">Transcription regulation</keyword>
<reference evidence="5 6" key="1">
    <citation type="submission" date="2016-09" db="EMBL/GenBank/DDBJ databases">
        <title>Genomic analysis reveals versatility of anaerobic energy metabolism of Geosporobacter ferrireducens IRF9 of phylum Firmicutes.</title>
        <authorList>
            <person name="Kim S.-J."/>
        </authorList>
    </citation>
    <scope>NUCLEOTIDE SEQUENCE [LARGE SCALE GENOMIC DNA]</scope>
    <source>
        <strain evidence="5 6">IRF9</strain>
    </source>
</reference>
<dbReference type="InterPro" id="IPR050679">
    <property type="entry name" value="Bact_HTH_transcr_reg"/>
</dbReference>